<dbReference type="EC" id="3.1.3.1" evidence="1"/>
<comment type="similarity">
    <text evidence="3">Belongs to the alkaline phosphatase family.</text>
</comment>
<evidence type="ECO:0000256" key="2">
    <source>
        <dbReference type="ARBA" id="ARBA00022553"/>
    </source>
</evidence>
<dbReference type="SUPFAM" id="SSF53649">
    <property type="entry name" value="Alkaline phosphatase-like"/>
    <property type="match status" value="1"/>
</dbReference>
<dbReference type="Gene3D" id="3.40.720.10">
    <property type="entry name" value="Alkaline Phosphatase, subunit A"/>
    <property type="match status" value="1"/>
</dbReference>
<organism evidence="4 5">
    <name type="scientific">Nesidiocoris tenuis</name>
    <dbReference type="NCBI Taxonomy" id="355587"/>
    <lineage>
        <taxon>Eukaryota</taxon>
        <taxon>Metazoa</taxon>
        <taxon>Ecdysozoa</taxon>
        <taxon>Arthropoda</taxon>
        <taxon>Hexapoda</taxon>
        <taxon>Insecta</taxon>
        <taxon>Pterygota</taxon>
        <taxon>Neoptera</taxon>
        <taxon>Paraneoptera</taxon>
        <taxon>Hemiptera</taxon>
        <taxon>Heteroptera</taxon>
        <taxon>Panheteroptera</taxon>
        <taxon>Cimicomorpha</taxon>
        <taxon>Miridae</taxon>
        <taxon>Dicyphina</taxon>
        <taxon>Nesidiocoris</taxon>
    </lineage>
</organism>
<dbReference type="Proteomes" id="UP001307889">
    <property type="component" value="Chromosome 3"/>
</dbReference>
<dbReference type="EMBL" id="AP028911">
    <property type="protein sequence ID" value="BES92024.1"/>
    <property type="molecule type" value="Genomic_DNA"/>
</dbReference>
<keyword evidence="2" id="KW-0597">Phosphoprotein</keyword>
<dbReference type="PRINTS" id="PR00113">
    <property type="entry name" value="ALKPHPHTASE"/>
</dbReference>
<dbReference type="Pfam" id="PF00245">
    <property type="entry name" value="Alk_phosphatase"/>
    <property type="match status" value="1"/>
</dbReference>
<accession>A0ABN7ALC4</accession>
<dbReference type="PANTHER" id="PTHR11596">
    <property type="entry name" value="ALKALINE PHOSPHATASE"/>
    <property type="match status" value="1"/>
</dbReference>
<dbReference type="InterPro" id="IPR017850">
    <property type="entry name" value="Alkaline_phosphatase_core_sf"/>
</dbReference>
<evidence type="ECO:0000313" key="4">
    <source>
        <dbReference type="EMBL" id="BES92024.1"/>
    </source>
</evidence>
<reference evidence="4 5" key="1">
    <citation type="submission" date="2023-09" db="EMBL/GenBank/DDBJ databases">
        <title>Nesidiocoris tenuis whole genome shotgun sequence.</title>
        <authorList>
            <person name="Shibata T."/>
            <person name="Shimoda M."/>
            <person name="Kobayashi T."/>
            <person name="Uehara T."/>
        </authorList>
    </citation>
    <scope>NUCLEOTIDE SEQUENCE [LARGE SCALE GENOMIC DNA]</scope>
    <source>
        <strain evidence="4 5">Japan</strain>
    </source>
</reference>
<dbReference type="InterPro" id="IPR001952">
    <property type="entry name" value="Alkaline_phosphatase"/>
</dbReference>
<dbReference type="CDD" id="cd16012">
    <property type="entry name" value="ALP"/>
    <property type="match status" value="1"/>
</dbReference>
<dbReference type="SMART" id="SM00098">
    <property type="entry name" value="alkPPc"/>
    <property type="match status" value="1"/>
</dbReference>
<dbReference type="PANTHER" id="PTHR11596:SF5">
    <property type="entry name" value="ALKALINE PHOSPHATASE"/>
    <property type="match status" value="1"/>
</dbReference>
<proteinExistence type="inferred from homology"/>
<protein>
    <recommendedName>
        <fullName evidence="1">alkaline phosphatase</fullName>
        <ecNumber evidence="1">3.1.3.1</ecNumber>
    </recommendedName>
</protein>
<sequence>MMSGIKGISGTMGTDYRVPRSDCSASLNTETWTTSNALIAQHAGKATGVVTNTRVTHATPASVYAHSAERDWECDSVMPPSARACKDIARQLIEDEPGRNLNVIMGGGIQAFISEPSKYSNDPLDTWACMRNDSRDLIREWKSHKEQLSASHAVVHDAGSLKNVDTEKTEYLLGLFGNGHMSFNYLRDKTDKGQPSLAQMATTAVKILKNNPNGFFLMVEGGLIDYAHHRGRAKVALDEGIELNEAVNQTVHLLEELNIKDETLLIVTSDHCHTLSINGYPERGSSMLGIADKSSADGISYTTLTYAVSGPENFQYEVVNGVARRRDPLQDDTTSWDYHQQATIAQDESKHGGGDVNIYATGPMAHLFHHVHEQSYVAHVVQYAAKMGRYKDRNVEKSPSSAMRLPSSSYALTIVSALSLALALLC</sequence>
<evidence type="ECO:0000256" key="3">
    <source>
        <dbReference type="RuleBase" id="RU003946"/>
    </source>
</evidence>
<evidence type="ECO:0000256" key="1">
    <source>
        <dbReference type="ARBA" id="ARBA00012647"/>
    </source>
</evidence>
<gene>
    <name evidence="4" type="ORF">NTJ_04832</name>
</gene>
<evidence type="ECO:0000313" key="5">
    <source>
        <dbReference type="Proteomes" id="UP001307889"/>
    </source>
</evidence>
<keyword evidence="5" id="KW-1185">Reference proteome</keyword>
<name>A0ABN7ALC4_9HEMI</name>